<evidence type="ECO:0008006" key="3">
    <source>
        <dbReference type="Google" id="ProtNLM"/>
    </source>
</evidence>
<proteinExistence type="predicted"/>
<comment type="caution">
    <text evidence="1">The sequence shown here is derived from an EMBL/GenBank/DDBJ whole genome shotgun (WGS) entry which is preliminary data.</text>
</comment>
<reference evidence="1" key="2">
    <citation type="journal article" date="2021" name="Data Brief">
        <title>Draft genome sequence data of the facultative, thermophilic, xylanolytic bacterium Paenibacillus sp. strain DA-C8.</title>
        <authorList>
            <person name="Chhe C."/>
            <person name="Uke A."/>
            <person name="Baramee S."/>
            <person name="Ungkulpasvich U."/>
            <person name="Tachaapaikoon C."/>
            <person name="Pason P."/>
            <person name="Waeonukul R."/>
            <person name="Ratanakhanokchai K."/>
            <person name="Kosugi A."/>
        </authorList>
    </citation>
    <scope>NUCLEOTIDE SEQUENCE</scope>
    <source>
        <strain evidence="1">DA-C8</strain>
    </source>
</reference>
<dbReference type="Proteomes" id="UP000654993">
    <property type="component" value="Unassembled WGS sequence"/>
</dbReference>
<protein>
    <recommendedName>
        <fullName evidence="3">YugN-like family protein</fullName>
    </recommendedName>
</protein>
<organism evidence="1 2">
    <name type="scientific">Insulibacter thermoxylanivorax</name>
    <dbReference type="NCBI Taxonomy" id="2749268"/>
    <lineage>
        <taxon>Bacteria</taxon>
        <taxon>Bacillati</taxon>
        <taxon>Bacillota</taxon>
        <taxon>Bacilli</taxon>
        <taxon>Bacillales</taxon>
        <taxon>Paenibacillaceae</taxon>
        <taxon>Insulibacter</taxon>
    </lineage>
</organism>
<evidence type="ECO:0000313" key="1">
    <source>
        <dbReference type="EMBL" id="GFR37580.1"/>
    </source>
</evidence>
<dbReference type="InterPro" id="IPR036491">
    <property type="entry name" value="YugN-like_sf"/>
</dbReference>
<name>A0A916VGK3_9BACL</name>
<gene>
    <name evidence="1" type="ORF">PRECH8_08760</name>
</gene>
<keyword evidence="2" id="KW-1185">Reference proteome</keyword>
<dbReference type="EMBL" id="BMAQ01000005">
    <property type="protein sequence ID" value="GFR37580.1"/>
    <property type="molecule type" value="Genomic_DNA"/>
</dbReference>
<dbReference type="Pfam" id="PF08868">
    <property type="entry name" value="YugN"/>
    <property type="match status" value="1"/>
</dbReference>
<dbReference type="RefSeq" id="WP_200965846.1">
    <property type="nucleotide sequence ID" value="NZ_BMAQ01000005.1"/>
</dbReference>
<reference evidence="1" key="1">
    <citation type="submission" date="2020-08" db="EMBL/GenBank/DDBJ databases">
        <authorList>
            <person name="Uke A."/>
            <person name="Chhe C."/>
            <person name="Baramee S."/>
            <person name="Kosugi A."/>
        </authorList>
    </citation>
    <scope>NUCLEOTIDE SEQUENCE</scope>
    <source>
        <strain evidence="1">DA-C8</strain>
    </source>
</reference>
<sequence length="112" mass="12891">MIIENNPLKGIKSELSHLDKVSSRLGFVRNQWEYNRATYDYQIKHDGNDYYLRIDTRAIEGKLEQPHAVLNIQEAYIGRATFPQGLNYTDPIPAEVLRSAETKLTELANVLQ</sequence>
<dbReference type="InterPro" id="IPR014967">
    <property type="entry name" value="Uncharacterised_YugN-like"/>
</dbReference>
<accession>A0A916VGK3</accession>
<dbReference type="Gene3D" id="3.30.310.100">
    <property type="entry name" value="YugN-like"/>
    <property type="match status" value="1"/>
</dbReference>
<dbReference type="SUPFAM" id="SSF160755">
    <property type="entry name" value="YugN-like"/>
    <property type="match status" value="1"/>
</dbReference>
<evidence type="ECO:0000313" key="2">
    <source>
        <dbReference type="Proteomes" id="UP000654993"/>
    </source>
</evidence>
<dbReference type="AlphaFoldDB" id="A0A916VGK3"/>